<evidence type="ECO:0000313" key="2">
    <source>
        <dbReference type="EMBL" id="WOO39953.1"/>
    </source>
</evidence>
<accession>A0AAQ3QQ79</accession>
<gene>
    <name evidence="2" type="ORF">RZN69_15105</name>
</gene>
<protein>
    <recommendedName>
        <fullName evidence="4">DUF4900 domain-containing protein</fullName>
    </recommendedName>
</protein>
<evidence type="ECO:0000313" key="3">
    <source>
        <dbReference type="Proteomes" id="UP001304300"/>
    </source>
</evidence>
<dbReference type="Proteomes" id="UP001304300">
    <property type="component" value="Chromosome"/>
</dbReference>
<dbReference type="EMBL" id="CP136920">
    <property type="protein sequence ID" value="WOO39953.1"/>
    <property type="molecule type" value="Genomic_DNA"/>
</dbReference>
<proteinExistence type="predicted"/>
<sequence length="747" mass="81584">MNTKQRKGNTILLVLIISTALGAAVFATLRSVRHESSMNKRAYIYHEARFAAETLLQSSFADLHKRMTDSAAFPVDELSPTRNPLSVPGEFVTKYQTNLSVPGGATASHNVVMPTKTKYTAMSEFGSEDTEVIGGPIPPGDWRFIDPNVPGNENDPLAGTLSFVRGIEILAKATVEKKNWGNTTAYTRQILEVRDAPLFAHAIFYNIPMEIAPGPEMHVYGNVHSNGDAFLQAGSGLYFHQKVTSADGIYHGRRGESGLSDSGGPVKMQNRDGDWVSMQEDSSWNTEAQSMFGGGWLESTDANWETLANQLWDGNVQNSDHDVMTQNPVGVLDYVEDTDTSTSVKDSENYSYTLIQPVLDKTQLALPDPTTDPIGYEEALRRNEIEKQKFSYKAGLTINVSSAGTVSLHTLKRDADGQVEYEADGTPKRTTIIPNTDFVTAESFASTGSGSSEVVNSGLYDKRRGKELDTIEIDVGKLTTLIHDNNGSDWVGGEKPETWWNGVVYVSYDQQAPSSTRVDDVNPAIDGWGVKITNAKEIPNPDFARAKGIYGTTFATNQTMYIDGHYNSDGDINTGSPVEPDSAADFAKQGEEASSALVADAITFLSTNWNDENSAQSKSNRVASNFTEVSAAILAGVVPSGKTGSNSYSGGVENFPRFLENWSGRTLRIRGSIVGLYESEVATEKWGSGDVYNPPKRNWGFHKKFGEGFYPPGTPTTRTFRGRDYQDLSESEYNTAMAQIITNLTSI</sequence>
<feature type="region of interest" description="Disordered" evidence="1">
    <location>
        <begin position="571"/>
        <end position="590"/>
    </location>
</feature>
<name>A0AAQ3QQ79_9BACT</name>
<organism evidence="2 3">
    <name type="scientific">Rubellicoccus peritrichatus</name>
    <dbReference type="NCBI Taxonomy" id="3080537"/>
    <lineage>
        <taxon>Bacteria</taxon>
        <taxon>Pseudomonadati</taxon>
        <taxon>Verrucomicrobiota</taxon>
        <taxon>Opitutia</taxon>
        <taxon>Puniceicoccales</taxon>
        <taxon>Cerasicoccaceae</taxon>
        <taxon>Rubellicoccus</taxon>
    </lineage>
</organism>
<reference evidence="2 3" key="1">
    <citation type="submission" date="2023-10" db="EMBL/GenBank/DDBJ databases">
        <title>Rubellicoccus peritrichatus gen. nov., sp. nov., isolated from an algae of coral reef tank.</title>
        <authorList>
            <person name="Luo J."/>
        </authorList>
    </citation>
    <scope>NUCLEOTIDE SEQUENCE [LARGE SCALE GENOMIC DNA]</scope>
    <source>
        <strain evidence="2 3">CR14</strain>
    </source>
</reference>
<keyword evidence="3" id="KW-1185">Reference proteome</keyword>
<evidence type="ECO:0008006" key="4">
    <source>
        <dbReference type="Google" id="ProtNLM"/>
    </source>
</evidence>
<evidence type="ECO:0000256" key="1">
    <source>
        <dbReference type="SAM" id="MobiDB-lite"/>
    </source>
</evidence>
<dbReference type="AlphaFoldDB" id="A0AAQ3QQ79"/>
<dbReference type="KEGG" id="puo:RZN69_15105"/>
<dbReference type="RefSeq" id="WP_317832018.1">
    <property type="nucleotide sequence ID" value="NZ_CP136920.1"/>
</dbReference>